<reference evidence="9 10" key="1">
    <citation type="journal article" date="2010" name="DNA Res.">
        <title>Genome sequence of Kitasatospora setae NBRC 14216T: an evolutionary snapshot of the family Streptomycetaceae.</title>
        <authorList>
            <person name="Ichikawa N."/>
            <person name="Oguchi A."/>
            <person name="Ikeda H."/>
            <person name="Ishikawa J."/>
            <person name="Kitani S."/>
            <person name="Watanabe Y."/>
            <person name="Nakamura S."/>
            <person name="Katano Y."/>
            <person name="Kishi E."/>
            <person name="Sasagawa M."/>
            <person name="Ankai A."/>
            <person name="Fukui S."/>
            <person name="Hashimoto Y."/>
            <person name="Kamata S."/>
            <person name="Otoguro M."/>
            <person name="Tanikawa S."/>
            <person name="Nihira T."/>
            <person name="Horinouchi S."/>
            <person name="Ohnishi Y."/>
            <person name="Hayakawa M."/>
            <person name="Kuzuyama T."/>
            <person name="Arisawa A."/>
            <person name="Nomoto F."/>
            <person name="Miura H."/>
            <person name="Takahashi Y."/>
            <person name="Fujita N."/>
        </authorList>
    </citation>
    <scope>NUCLEOTIDE SEQUENCE [LARGE SCALE GENOMIC DNA]</scope>
    <source>
        <strain evidence="10">ATCC 33774 / DSM 43861 / JCM 3304 / KCC A-0304 / NBRC 14216 / KM-6054</strain>
    </source>
</reference>
<evidence type="ECO:0000313" key="10">
    <source>
        <dbReference type="Proteomes" id="UP000007076"/>
    </source>
</evidence>
<keyword evidence="5" id="KW-0804">Transcription</keyword>
<evidence type="ECO:0000256" key="3">
    <source>
        <dbReference type="ARBA" id="ARBA00023015"/>
    </source>
</evidence>
<evidence type="ECO:0000313" key="9">
    <source>
        <dbReference type="EMBL" id="BAJ31594.1"/>
    </source>
</evidence>
<feature type="DNA-binding region" description="OmpR/PhoB-type" evidence="6">
    <location>
        <begin position="1"/>
        <end position="101"/>
    </location>
</feature>
<evidence type="ECO:0000259" key="8">
    <source>
        <dbReference type="PROSITE" id="PS51755"/>
    </source>
</evidence>
<evidence type="ECO:0000256" key="2">
    <source>
        <dbReference type="ARBA" id="ARBA00023012"/>
    </source>
</evidence>
<feature type="domain" description="OmpR/PhoB-type" evidence="8">
    <location>
        <begin position="1"/>
        <end position="101"/>
    </location>
</feature>
<dbReference type="eggNOG" id="COG3629">
    <property type="taxonomic scope" value="Bacteria"/>
</dbReference>
<dbReference type="EMBL" id="AP010968">
    <property type="protein sequence ID" value="BAJ31594.1"/>
    <property type="molecule type" value="Genomic_DNA"/>
</dbReference>
<dbReference type="InterPro" id="IPR001867">
    <property type="entry name" value="OmpR/PhoB-type_DNA-bd"/>
</dbReference>
<dbReference type="Proteomes" id="UP000007076">
    <property type="component" value="Chromosome"/>
</dbReference>
<dbReference type="Pfam" id="PF03704">
    <property type="entry name" value="BTAD"/>
    <property type="match status" value="1"/>
</dbReference>
<dbReference type="GO" id="GO:0000160">
    <property type="term" value="P:phosphorelay signal transduction system"/>
    <property type="evidence" value="ECO:0007669"/>
    <property type="project" value="UniProtKB-KW"/>
</dbReference>
<dbReference type="Pfam" id="PF00486">
    <property type="entry name" value="Trans_reg_C"/>
    <property type="match status" value="1"/>
</dbReference>
<accession>E4N3W3</accession>
<keyword evidence="4 6" id="KW-0238">DNA-binding</keyword>
<keyword evidence="10" id="KW-1185">Reference proteome</keyword>
<dbReference type="PATRIC" id="fig|452652.3.peg.5832"/>
<sequence length="279" mass="29773">MDLKVLGGLAVHEGGVSITPPSAATRQVLALLVASADRVVPTCAMAEELWPEEVPEDAGQIMETHVRQLRASIGAALRAEGSGRTAEEVLAWVPGGYRLGTGGGSSDARAFERTAGAGYRATEAGDLSLASRRLREALDLWTAAPFAGVTQGPHLRSHAAELTDSWQRAVDRWIDVDFRLGRWRELCADLAQVLSRFPPPASPYVQLKADLDSKGHDPEVIRRHLQRRRNALSFTAHRVVVGGRQGARSTHGGDRAPGLAAGRRPPAGLAPNSLGGRSI</sequence>
<evidence type="ECO:0000256" key="6">
    <source>
        <dbReference type="PROSITE-ProRule" id="PRU01091"/>
    </source>
</evidence>
<dbReference type="InterPro" id="IPR016032">
    <property type="entry name" value="Sig_transdc_resp-reg_C-effctor"/>
</dbReference>
<comment type="similarity">
    <text evidence="1">Belongs to the AfsR/DnrI/RedD regulatory family.</text>
</comment>
<evidence type="ECO:0000256" key="1">
    <source>
        <dbReference type="ARBA" id="ARBA00005820"/>
    </source>
</evidence>
<protein>
    <submittedName>
        <fullName evidence="9">Putative AfsR family transcriptional regulator</fullName>
    </submittedName>
</protein>
<dbReference type="InterPro" id="IPR005158">
    <property type="entry name" value="BTAD"/>
</dbReference>
<dbReference type="GO" id="GO:0003677">
    <property type="term" value="F:DNA binding"/>
    <property type="evidence" value="ECO:0007669"/>
    <property type="project" value="UniProtKB-UniRule"/>
</dbReference>
<keyword evidence="3" id="KW-0805">Transcription regulation</keyword>
<dbReference type="STRING" id="452652.KSE_58230"/>
<dbReference type="PANTHER" id="PTHR35807:SF1">
    <property type="entry name" value="TRANSCRIPTIONAL REGULATOR REDD"/>
    <property type="match status" value="1"/>
</dbReference>
<dbReference type="PANTHER" id="PTHR35807">
    <property type="entry name" value="TRANSCRIPTIONAL REGULATOR REDD-RELATED"/>
    <property type="match status" value="1"/>
</dbReference>
<dbReference type="GO" id="GO:0006355">
    <property type="term" value="P:regulation of DNA-templated transcription"/>
    <property type="evidence" value="ECO:0007669"/>
    <property type="project" value="InterPro"/>
</dbReference>
<dbReference type="InterPro" id="IPR036388">
    <property type="entry name" value="WH-like_DNA-bd_sf"/>
</dbReference>
<dbReference type="AlphaFoldDB" id="E4N3W3"/>
<evidence type="ECO:0000256" key="5">
    <source>
        <dbReference type="ARBA" id="ARBA00023163"/>
    </source>
</evidence>
<evidence type="ECO:0000256" key="4">
    <source>
        <dbReference type="ARBA" id="ARBA00023125"/>
    </source>
</evidence>
<dbReference type="SUPFAM" id="SSF46894">
    <property type="entry name" value="C-terminal effector domain of the bipartite response regulators"/>
    <property type="match status" value="1"/>
</dbReference>
<proteinExistence type="inferred from homology"/>
<dbReference type="KEGG" id="ksk:KSE_58230"/>
<dbReference type="InterPro" id="IPR011990">
    <property type="entry name" value="TPR-like_helical_dom_sf"/>
</dbReference>
<dbReference type="PROSITE" id="PS51755">
    <property type="entry name" value="OMPR_PHOB"/>
    <property type="match status" value="1"/>
</dbReference>
<evidence type="ECO:0000256" key="7">
    <source>
        <dbReference type="SAM" id="MobiDB-lite"/>
    </source>
</evidence>
<feature type="compositionally biased region" description="Low complexity" evidence="7">
    <location>
        <begin position="256"/>
        <end position="271"/>
    </location>
</feature>
<dbReference type="SUPFAM" id="SSF48452">
    <property type="entry name" value="TPR-like"/>
    <property type="match status" value="1"/>
</dbReference>
<dbReference type="HOGENOM" id="CLU_996701_0_0_11"/>
<keyword evidence="2" id="KW-0902">Two-component regulatory system</keyword>
<dbReference type="InterPro" id="IPR051677">
    <property type="entry name" value="AfsR-DnrI-RedD_regulator"/>
</dbReference>
<gene>
    <name evidence="9" type="ordered locus">KSE_58230</name>
</gene>
<feature type="region of interest" description="Disordered" evidence="7">
    <location>
        <begin position="243"/>
        <end position="279"/>
    </location>
</feature>
<dbReference type="Gene3D" id="1.25.40.10">
    <property type="entry name" value="Tetratricopeptide repeat domain"/>
    <property type="match status" value="1"/>
</dbReference>
<name>E4N3W3_KITSK</name>
<dbReference type="SMART" id="SM01043">
    <property type="entry name" value="BTAD"/>
    <property type="match status" value="1"/>
</dbReference>
<organism evidence="9 10">
    <name type="scientific">Kitasatospora setae (strain ATCC 33774 / DSM 43861 / JCM 3304 / KCC A-0304 / NBRC 14216 / KM-6054)</name>
    <name type="common">Streptomyces setae</name>
    <dbReference type="NCBI Taxonomy" id="452652"/>
    <lineage>
        <taxon>Bacteria</taxon>
        <taxon>Bacillati</taxon>
        <taxon>Actinomycetota</taxon>
        <taxon>Actinomycetes</taxon>
        <taxon>Kitasatosporales</taxon>
        <taxon>Streptomycetaceae</taxon>
        <taxon>Kitasatospora</taxon>
    </lineage>
</organism>
<dbReference type="Gene3D" id="1.10.10.10">
    <property type="entry name" value="Winged helix-like DNA-binding domain superfamily/Winged helix DNA-binding domain"/>
    <property type="match status" value="1"/>
</dbReference>